<proteinExistence type="predicted"/>
<dbReference type="VEuPathDB" id="TriTrypDB:LtaPh_2110900"/>
<dbReference type="OrthoDB" id="273115at2759"/>
<dbReference type="EMBL" id="BLBS01000026">
    <property type="protein sequence ID" value="GET88341.1"/>
    <property type="molecule type" value="Genomic_DNA"/>
</dbReference>
<keyword evidence="3" id="KW-1185">Reference proteome</keyword>
<evidence type="ECO:0000313" key="2">
    <source>
        <dbReference type="EMBL" id="GET88341.1"/>
    </source>
</evidence>
<evidence type="ECO:0000256" key="1">
    <source>
        <dbReference type="SAM" id="MobiDB-lite"/>
    </source>
</evidence>
<dbReference type="Proteomes" id="UP000419144">
    <property type="component" value="Unassembled WGS sequence"/>
</dbReference>
<dbReference type="AlphaFoldDB" id="A0A640KGL2"/>
<reference evidence="2" key="1">
    <citation type="submission" date="2019-11" db="EMBL/GenBank/DDBJ databases">
        <title>Leishmania tarentolae CDS.</title>
        <authorList>
            <person name="Goto Y."/>
            <person name="Yamagishi J."/>
        </authorList>
    </citation>
    <scope>NUCLEOTIDE SEQUENCE [LARGE SCALE GENOMIC DNA]</scope>
    <source>
        <strain evidence="2">Parrot Tar II</strain>
    </source>
</reference>
<organism evidence="2 3">
    <name type="scientific">Leishmania tarentolae</name>
    <name type="common">Sauroleishmania tarentolae</name>
    <dbReference type="NCBI Taxonomy" id="5689"/>
    <lineage>
        <taxon>Eukaryota</taxon>
        <taxon>Discoba</taxon>
        <taxon>Euglenozoa</taxon>
        <taxon>Kinetoplastea</taxon>
        <taxon>Metakinetoplastina</taxon>
        <taxon>Trypanosomatida</taxon>
        <taxon>Trypanosomatidae</taxon>
        <taxon>Leishmaniinae</taxon>
        <taxon>Leishmania</taxon>
        <taxon>lizard Leishmania</taxon>
    </lineage>
</organism>
<feature type="region of interest" description="Disordered" evidence="1">
    <location>
        <begin position="168"/>
        <end position="208"/>
    </location>
</feature>
<sequence length="452" mass="47199">MRMRVLPGGVSHHRASLTRMATVPGCTLHITVDADLSTKFDHLLFPPQAGANRVGLPSVDPSEAHATLFSNLPPRTQVRGVRQVNAVSQTVVLRLVSDTSHAGSSGALTLAPSSTLTTSTYVVVVLDAQQVPQMLSAATARRCPPHLSGAGPLGWYLDAVVEGLRQAEEAEEKGTCSSGAVSTSTDEDMNTSSTDQPSTTTPTLSARRRGADCGVVRISLIAVPNATVALSGQNSTNVNVTTTEAAALFSAAVAWSAARQVMAASDAEEPLADRNACGAAARKSHVVPVELDLCATAAHVRQAVQMIAALGNKLLKAWATSSTAVGSTSLLGSGAVQMGIADAAEVRRDAQRKVVPSDFHALYISMLTEVSSFSERKTMAAATAFPTMCHLLEYVDRVVGSAPGADDGSSRGDNNVAVQVPGAVYSTNYGETRSWNVLNSSVMDALVTEYER</sequence>
<name>A0A640KGL2_LEITA</name>
<comment type="caution">
    <text evidence="2">The sequence shown here is derived from an EMBL/GenBank/DDBJ whole genome shotgun (WGS) entry which is preliminary data.</text>
</comment>
<feature type="compositionally biased region" description="Low complexity" evidence="1">
    <location>
        <begin position="191"/>
        <end position="205"/>
    </location>
</feature>
<protein>
    <submittedName>
        <fullName evidence="2">Uncharacterized protein</fullName>
    </submittedName>
</protein>
<evidence type="ECO:0000313" key="3">
    <source>
        <dbReference type="Proteomes" id="UP000419144"/>
    </source>
</evidence>
<gene>
    <name evidence="2" type="ORF">LtaPh_2110900</name>
</gene>
<accession>A0A640KGL2</accession>
<feature type="compositionally biased region" description="Polar residues" evidence="1">
    <location>
        <begin position="175"/>
        <end position="184"/>
    </location>
</feature>